<dbReference type="PROSITE" id="PS50280">
    <property type="entry name" value="SET"/>
    <property type="match status" value="1"/>
</dbReference>
<dbReference type="GO" id="GO:0006357">
    <property type="term" value="P:regulation of transcription by RNA polymerase II"/>
    <property type="evidence" value="ECO:0007669"/>
    <property type="project" value="TreeGrafter"/>
</dbReference>
<organism evidence="2">
    <name type="scientific">Cyprinus carpio</name>
    <name type="common">Common carp</name>
    <dbReference type="NCBI Taxonomy" id="7962"/>
    <lineage>
        <taxon>Eukaryota</taxon>
        <taxon>Metazoa</taxon>
        <taxon>Chordata</taxon>
        <taxon>Craniata</taxon>
        <taxon>Vertebrata</taxon>
        <taxon>Euteleostomi</taxon>
        <taxon>Actinopterygii</taxon>
        <taxon>Neopterygii</taxon>
        <taxon>Teleostei</taxon>
        <taxon>Ostariophysi</taxon>
        <taxon>Cypriniformes</taxon>
        <taxon>Cyprinidae</taxon>
        <taxon>Cyprininae</taxon>
        <taxon>Cyprinus</taxon>
    </lineage>
</organism>
<dbReference type="AlphaFoldDB" id="A0A9Q9W8M7"/>
<protein>
    <submittedName>
        <fullName evidence="2">N-lysine methyltransferase KMT5A-like</fullName>
    </submittedName>
</protein>
<reference evidence="2" key="1">
    <citation type="submission" date="2025-08" db="UniProtKB">
        <authorList>
            <consortium name="RefSeq"/>
        </authorList>
    </citation>
    <scope>IDENTIFICATION</scope>
    <source>
        <tissue evidence="2">Muscle</tissue>
    </source>
</reference>
<dbReference type="GO" id="GO:0043516">
    <property type="term" value="P:regulation of DNA damage response, signal transduction by p53 class mediator"/>
    <property type="evidence" value="ECO:0007669"/>
    <property type="project" value="TreeGrafter"/>
</dbReference>
<feature type="domain" description="SET" evidence="1">
    <location>
        <begin position="14"/>
        <end position="140"/>
    </location>
</feature>
<dbReference type="PANTHER" id="PTHR46167">
    <property type="entry name" value="N-LYSINE METHYLTRANSFERASE KMT5A"/>
    <property type="match status" value="1"/>
</dbReference>
<dbReference type="GO" id="GO:0005634">
    <property type="term" value="C:nucleus"/>
    <property type="evidence" value="ECO:0007669"/>
    <property type="project" value="TreeGrafter"/>
</dbReference>
<dbReference type="Proteomes" id="UP001155660">
    <property type="component" value="Chromosome B4"/>
</dbReference>
<dbReference type="KEGG" id="ccar:122137169"/>
<gene>
    <name evidence="2" type="primary">LOC122137169</name>
</gene>
<dbReference type="InterPro" id="IPR001214">
    <property type="entry name" value="SET_dom"/>
</dbReference>
<dbReference type="Pfam" id="PF00856">
    <property type="entry name" value="SET"/>
    <property type="match status" value="1"/>
</dbReference>
<dbReference type="OrthoDB" id="8929197at2759"/>
<dbReference type="RefSeq" id="XP_042578821.1">
    <property type="nucleotide sequence ID" value="XM_042722887.1"/>
</dbReference>
<accession>A0A9Q9W8M7</accession>
<proteinExistence type="predicted"/>
<dbReference type="InterPro" id="IPR051760">
    <property type="entry name" value="KMT5A"/>
</dbReference>
<evidence type="ECO:0000313" key="2">
    <source>
        <dbReference type="RefSeq" id="XP_042578821.1"/>
    </source>
</evidence>
<dbReference type="GeneID" id="122137169"/>
<evidence type="ECO:0000259" key="1">
    <source>
        <dbReference type="PROSITE" id="PS50280"/>
    </source>
</evidence>
<dbReference type="GO" id="GO:0042799">
    <property type="term" value="F:histone H4K20 methyltransferase activity"/>
    <property type="evidence" value="ECO:0007669"/>
    <property type="project" value="TreeGrafter"/>
</dbReference>
<dbReference type="GO" id="GO:0005700">
    <property type="term" value="C:polytene chromosome"/>
    <property type="evidence" value="ECO:0007669"/>
    <property type="project" value="TreeGrafter"/>
</dbReference>
<dbReference type="PANTHER" id="PTHR46167:SF1">
    <property type="entry name" value="N-LYSINE METHYLTRANSFERASE KMT5A"/>
    <property type="match status" value="1"/>
</dbReference>
<name>A0A9Q9W8M7_CYPCA</name>
<sequence length="140" mass="15601">MIETDKCVFQQTWKGIAIKDFGPQQGLGVVATRRFSKVDIVCNYNGKVITAAAGRAMMQEIHDETGYLFFFKARQRDLCIDAQTPCECHPDADTFGRRINHSSKRPNLKPLPCVEDGWREKGCCPLQGTGGHQCGHSAEI</sequence>